<name>A0A0E9XA50_ANGAN</name>
<evidence type="ECO:0000256" key="1">
    <source>
        <dbReference type="SAM" id="Phobius"/>
    </source>
</evidence>
<reference evidence="2" key="1">
    <citation type="submission" date="2014-11" db="EMBL/GenBank/DDBJ databases">
        <authorList>
            <person name="Amaro Gonzalez C."/>
        </authorList>
    </citation>
    <scope>NUCLEOTIDE SEQUENCE</scope>
</reference>
<sequence>MKVQAFIASYTVNVIVLIQLLLC</sequence>
<feature type="transmembrane region" description="Helical" evidence="1">
    <location>
        <begin position="6"/>
        <end position="22"/>
    </location>
</feature>
<reference evidence="2" key="2">
    <citation type="journal article" date="2015" name="Fish Shellfish Immunol.">
        <title>Early steps in the European eel (Anguilla anguilla)-Vibrio vulnificus interaction in the gills: Role of the RtxA13 toxin.</title>
        <authorList>
            <person name="Callol A."/>
            <person name="Pajuelo D."/>
            <person name="Ebbesson L."/>
            <person name="Teles M."/>
            <person name="MacKenzie S."/>
            <person name="Amaro C."/>
        </authorList>
    </citation>
    <scope>NUCLEOTIDE SEQUENCE</scope>
</reference>
<accession>A0A0E9XA50</accession>
<protein>
    <submittedName>
        <fullName evidence="2">Uncharacterized protein</fullName>
    </submittedName>
</protein>
<organism evidence="2">
    <name type="scientific">Anguilla anguilla</name>
    <name type="common">European freshwater eel</name>
    <name type="synonym">Muraena anguilla</name>
    <dbReference type="NCBI Taxonomy" id="7936"/>
    <lineage>
        <taxon>Eukaryota</taxon>
        <taxon>Metazoa</taxon>
        <taxon>Chordata</taxon>
        <taxon>Craniata</taxon>
        <taxon>Vertebrata</taxon>
        <taxon>Euteleostomi</taxon>
        <taxon>Actinopterygii</taxon>
        <taxon>Neopterygii</taxon>
        <taxon>Teleostei</taxon>
        <taxon>Anguilliformes</taxon>
        <taxon>Anguillidae</taxon>
        <taxon>Anguilla</taxon>
    </lineage>
</organism>
<dbReference type="AlphaFoldDB" id="A0A0E9XA50"/>
<dbReference type="EMBL" id="GBXM01009281">
    <property type="protein sequence ID" value="JAH99296.1"/>
    <property type="molecule type" value="Transcribed_RNA"/>
</dbReference>
<keyword evidence="1" id="KW-0472">Membrane</keyword>
<evidence type="ECO:0000313" key="2">
    <source>
        <dbReference type="EMBL" id="JAH99296.1"/>
    </source>
</evidence>
<keyword evidence="1" id="KW-0812">Transmembrane</keyword>
<keyword evidence="1" id="KW-1133">Transmembrane helix</keyword>
<proteinExistence type="predicted"/>